<dbReference type="InterPro" id="IPR016163">
    <property type="entry name" value="Ald_DH_C"/>
</dbReference>
<keyword evidence="7" id="KW-1185">Reference proteome</keyword>
<dbReference type="InterPro" id="IPR016162">
    <property type="entry name" value="Ald_DH_N"/>
</dbReference>
<feature type="active site" evidence="3">
    <location>
        <position position="256"/>
    </location>
</feature>
<dbReference type="RefSeq" id="WP_349296584.1">
    <property type="nucleotide sequence ID" value="NZ_JBEDNQ010000001.1"/>
</dbReference>
<dbReference type="CDD" id="cd07139">
    <property type="entry name" value="ALDH_AldA-Rv0768"/>
    <property type="match status" value="1"/>
</dbReference>
<dbReference type="PANTHER" id="PTHR42804">
    <property type="entry name" value="ALDEHYDE DEHYDROGENASE"/>
    <property type="match status" value="1"/>
</dbReference>
<evidence type="ECO:0000256" key="3">
    <source>
        <dbReference type="PROSITE-ProRule" id="PRU10007"/>
    </source>
</evidence>
<dbReference type="Gene3D" id="3.40.605.10">
    <property type="entry name" value="Aldehyde Dehydrogenase, Chain A, domain 1"/>
    <property type="match status" value="1"/>
</dbReference>
<dbReference type="PANTHER" id="PTHR42804:SF1">
    <property type="entry name" value="ALDEHYDE DEHYDROGENASE-RELATED"/>
    <property type="match status" value="1"/>
</dbReference>
<gene>
    <name evidence="6" type="ORF">WIS52_03420</name>
</gene>
<dbReference type="PROSITE" id="PS00687">
    <property type="entry name" value="ALDEHYDE_DEHYDR_GLU"/>
    <property type="match status" value="1"/>
</dbReference>
<organism evidence="6 7">
    <name type="scientific">Pseudonocardia nematodicida</name>
    <dbReference type="NCBI Taxonomy" id="1206997"/>
    <lineage>
        <taxon>Bacteria</taxon>
        <taxon>Bacillati</taxon>
        <taxon>Actinomycetota</taxon>
        <taxon>Actinomycetes</taxon>
        <taxon>Pseudonocardiales</taxon>
        <taxon>Pseudonocardiaceae</taxon>
        <taxon>Pseudonocardia</taxon>
    </lineage>
</organism>
<evidence type="ECO:0000256" key="1">
    <source>
        <dbReference type="ARBA" id="ARBA00009986"/>
    </source>
</evidence>
<keyword evidence="2 4" id="KW-0560">Oxidoreductase</keyword>
<dbReference type="Gene3D" id="3.40.309.10">
    <property type="entry name" value="Aldehyde Dehydrogenase, Chain A, domain 2"/>
    <property type="match status" value="1"/>
</dbReference>
<comment type="similarity">
    <text evidence="1 4">Belongs to the aldehyde dehydrogenase family.</text>
</comment>
<comment type="caution">
    <text evidence="6">The sequence shown here is derived from an EMBL/GenBank/DDBJ whole genome shotgun (WGS) entry which is preliminary data.</text>
</comment>
<accession>A0ABV1K4X9</accession>
<evidence type="ECO:0000256" key="2">
    <source>
        <dbReference type="ARBA" id="ARBA00023002"/>
    </source>
</evidence>
<feature type="domain" description="Aldehyde dehydrogenase" evidence="5">
    <location>
        <begin position="19"/>
        <end position="478"/>
    </location>
</feature>
<dbReference type="InterPro" id="IPR016161">
    <property type="entry name" value="Ald_DH/histidinol_DH"/>
</dbReference>
<name>A0ABV1K4X9_9PSEU</name>
<dbReference type="EMBL" id="JBEDNQ010000001">
    <property type="protein sequence ID" value="MEQ3549511.1"/>
    <property type="molecule type" value="Genomic_DNA"/>
</dbReference>
<dbReference type="InterPro" id="IPR029510">
    <property type="entry name" value="Ald_DH_CS_GLU"/>
</dbReference>
<evidence type="ECO:0000259" key="5">
    <source>
        <dbReference type="Pfam" id="PF00171"/>
    </source>
</evidence>
<protein>
    <submittedName>
        <fullName evidence="6">Aldehyde dehydrogenase</fullName>
    </submittedName>
</protein>
<evidence type="ECO:0000313" key="6">
    <source>
        <dbReference type="EMBL" id="MEQ3549511.1"/>
    </source>
</evidence>
<proteinExistence type="inferred from homology"/>
<dbReference type="SUPFAM" id="SSF53720">
    <property type="entry name" value="ALDH-like"/>
    <property type="match status" value="1"/>
</dbReference>
<sequence>MTAVTDLRSRPEVFVGGRWTPSEGGELAEVVNPSTLEVVGTARLGSVADVDRAVTAAAETFEAGTWRDRPVAERATVLRGAADHLEGLGAAAVDLLTAELGCPRSFAERAHVPNPIRMLRYYADLIETTPSEEIRDDGAMRSLVVQEPVGVVGAITPWNGPLSSPVLKVGPALAAGCSVVVKPPPETPLTGYLLADAFAAAGLPDGVLGVVPGGRETGRALVGHPRVDKVAFTGSTAAGKQIMAACAERVARVTLELGGKSAAVVLDDADPATVARGVLPMALTVNGQLCIAQSRVLVPRSREAEFVEALRAEMGGYTVGDPFDPATRIGPLVSAAQLSRVEGYVERAAGEGATIVSGERPGDLPGYFVPPTLLLGAHNGMGAVREEIFGPVIAVVPYDGVEEAVAIANDSPYGLSGSVWTSDEDRGLAVARRIRVGMISVNGAPQAFGTPFGGMKQSGIGREMGPEGLASYREPKSIALGPVR</sequence>
<reference evidence="6 7" key="1">
    <citation type="submission" date="2024-03" db="EMBL/GenBank/DDBJ databases">
        <title>Draft genome sequence of Pseudonocardia nematodicida JCM 31783.</title>
        <authorList>
            <person name="Butdee W."/>
            <person name="Duangmal K."/>
        </authorList>
    </citation>
    <scope>NUCLEOTIDE SEQUENCE [LARGE SCALE GENOMIC DNA]</scope>
    <source>
        <strain evidence="6 7">JCM 31783</strain>
    </source>
</reference>
<dbReference type="InterPro" id="IPR015590">
    <property type="entry name" value="Aldehyde_DH_dom"/>
</dbReference>
<dbReference type="Pfam" id="PF00171">
    <property type="entry name" value="Aldedh"/>
    <property type="match status" value="1"/>
</dbReference>
<dbReference type="Proteomes" id="UP001494902">
    <property type="component" value="Unassembled WGS sequence"/>
</dbReference>
<evidence type="ECO:0000313" key="7">
    <source>
        <dbReference type="Proteomes" id="UP001494902"/>
    </source>
</evidence>
<evidence type="ECO:0000256" key="4">
    <source>
        <dbReference type="RuleBase" id="RU003345"/>
    </source>
</evidence>